<dbReference type="GO" id="GO:0002224">
    <property type="term" value="P:toll-like receptor signaling pathway"/>
    <property type="evidence" value="ECO:0007669"/>
    <property type="project" value="InterPro"/>
</dbReference>
<comment type="similarity">
    <text evidence="2 15">Belongs to the Toll-like receptor family.</text>
</comment>
<evidence type="ECO:0000256" key="16">
    <source>
        <dbReference type="PIRSR" id="PIRSR037595-2"/>
    </source>
</evidence>
<feature type="transmembrane region" description="Helical" evidence="18">
    <location>
        <begin position="588"/>
        <end position="613"/>
    </location>
</feature>
<dbReference type="InterPro" id="IPR032675">
    <property type="entry name" value="LRR_dom_sf"/>
</dbReference>
<comment type="subcellular location">
    <subcellularLocation>
        <location evidence="1">Membrane</location>
        <topology evidence="1">Single-pass type I membrane protein</topology>
    </subcellularLocation>
</comment>
<evidence type="ECO:0000256" key="6">
    <source>
        <dbReference type="ARBA" id="ARBA00022729"/>
    </source>
</evidence>
<dbReference type="FunFam" id="3.40.50.10140:FF:000001">
    <property type="entry name" value="Toll-like receptor 2"/>
    <property type="match status" value="1"/>
</dbReference>
<feature type="region of interest" description="Disordered" evidence="17">
    <location>
        <begin position="828"/>
        <end position="854"/>
    </location>
</feature>
<dbReference type="GO" id="GO:0005886">
    <property type="term" value="C:plasma membrane"/>
    <property type="evidence" value="ECO:0007669"/>
    <property type="project" value="TreeGrafter"/>
</dbReference>
<dbReference type="PANTHER" id="PTHR24365">
    <property type="entry name" value="TOLL-LIKE RECEPTOR"/>
    <property type="match status" value="1"/>
</dbReference>
<dbReference type="PRINTS" id="PR00019">
    <property type="entry name" value="LEURICHRPT"/>
</dbReference>
<dbReference type="GO" id="GO:0004888">
    <property type="term" value="F:transmembrane signaling receptor activity"/>
    <property type="evidence" value="ECO:0007669"/>
    <property type="project" value="InterPro"/>
</dbReference>
<evidence type="ECO:0000256" key="14">
    <source>
        <dbReference type="ARBA" id="ARBA00023198"/>
    </source>
</evidence>
<evidence type="ECO:0000256" key="10">
    <source>
        <dbReference type="ARBA" id="ARBA00023027"/>
    </source>
</evidence>
<gene>
    <name evidence="21" type="ORF">FQN60_010304</name>
</gene>
<evidence type="ECO:0000256" key="8">
    <source>
        <dbReference type="ARBA" id="ARBA00022859"/>
    </source>
</evidence>
<protein>
    <recommendedName>
        <fullName evidence="20">TIR domain-containing protein</fullName>
    </recommendedName>
</protein>
<dbReference type="Pfam" id="PF01582">
    <property type="entry name" value="TIR"/>
    <property type="match status" value="1"/>
</dbReference>
<comment type="caution">
    <text evidence="21">The sequence shown here is derived from an EMBL/GenBank/DDBJ whole genome shotgun (WGS) entry which is preliminary data.</text>
</comment>
<keyword evidence="14 15" id="KW-0395">Inflammatory response</keyword>
<evidence type="ECO:0000256" key="12">
    <source>
        <dbReference type="ARBA" id="ARBA00023170"/>
    </source>
</evidence>
<evidence type="ECO:0000256" key="11">
    <source>
        <dbReference type="ARBA" id="ARBA00023136"/>
    </source>
</evidence>
<dbReference type="PANTHER" id="PTHR24365:SF422">
    <property type="entry name" value="TOLL-LIKE RECEPTOR 6"/>
    <property type="match status" value="1"/>
</dbReference>
<dbReference type="Proteomes" id="UP000327493">
    <property type="component" value="Chromosome 10"/>
</dbReference>
<dbReference type="PRINTS" id="PR01537">
    <property type="entry name" value="INTRLKN1R1F"/>
</dbReference>
<keyword evidence="12 15" id="KW-0675">Receptor</keyword>
<evidence type="ECO:0000256" key="2">
    <source>
        <dbReference type="ARBA" id="ARBA00009634"/>
    </source>
</evidence>
<dbReference type="FunFam" id="3.80.10.10:FF:000046">
    <property type="entry name" value="Toll-like receptor 2"/>
    <property type="match status" value="1"/>
</dbReference>
<dbReference type="SUPFAM" id="SSF52058">
    <property type="entry name" value="L domain-like"/>
    <property type="match status" value="1"/>
</dbReference>
<keyword evidence="10" id="KW-0520">NAD</keyword>
<evidence type="ECO:0000256" key="4">
    <source>
        <dbReference type="ARBA" id="ARBA00022614"/>
    </source>
</evidence>
<accession>A0A5J5D675</accession>
<evidence type="ECO:0000256" key="1">
    <source>
        <dbReference type="ARBA" id="ARBA00004479"/>
    </source>
</evidence>
<evidence type="ECO:0000256" key="19">
    <source>
        <dbReference type="SAM" id="SignalP"/>
    </source>
</evidence>
<evidence type="ECO:0000256" key="18">
    <source>
        <dbReference type="SAM" id="Phobius"/>
    </source>
</evidence>
<feature type="signal peptide" evidence="19">
    <location>
        <begin position="1"/>
        <end position="22"/>
    </location>
</feature>
<dbReference type="SUPFAM" id="SSF52200">
    <property type="entry name" value="Toll/Interleukin receptor TIR domain"/>
    <property type="match status" value="1"/>
</dbReference>
<keyword evidence="7" id="KW-0677">Repeat</keyword>
<dbReference type="PROSITE" id="PS51450">
    <property type="entry name" value="LRR"/>
    <property type="match status" value="2"/>
</dbReference>
<dbReference type="EMBL" id="VOFY01000010">
    <property type="protein sequence ID" value="KAA8588959.1"/>
    <property type="molecule type" value="Genomic_DNA"/>
</dbReference>
<dbReference type="GO" id="GO:0006954">
    <property type="term" value="P:inflammatory response"/>
    <property type="evidence" value="ECO:0007669"/>
    <property type="project" value="UniProtKB-UniRule"/>
</dbReference>
<evidence type="ECO:0000256" key="15">
    <source>
        <dbReference type="PIRNR" id="PIRNR037595"/>
    </source>
</evidence>
<reference evidence="21 22" key="1">
    <citation type="submission" date="2019-08" db="EMBL/GenBank/DDBJ databases">
        <title>A chromosome-level genome assembly, high-density linkage maps, and genome scans reveal the genomic architecture of hybrid incompatibilities underlying speciation via character displacement in darters (Percidae: Etheostominae).</title>
        <authorList>
            <person name="Moran R.L."/>
            <person name="Catchen J.M."/>
            <person name="Fuller R.C."/>
        </authorList>
    </citation>
    <scope>NUCLEOTIDE SEQUENCE [LARGE SCALE GENOMIC DNA]</scope>
    <source>
        <strain evidence="21">EspeVRDwgs_2016</strain>
        <tissue evidence="21">Muscle</tissue>
    </source>
</reference>
<dbReference type="PROSITE" id="PS50104">
    <property type="entry name" value="TIR"/>
    <property type="match status" value="1"/>
</dbReference>
<sequence>MRPVTAALWVAAMLMGLKLSGSSPDSIVDRSSKNLSFVPRDLPPTAESVDLSCNHIQKLHRGDFKNTSLLRFLNISWNSLDDIDPGTFLDTPLLEDLDLSHNRLRNLSAQRYLLHTENLLVLNLACNRFLTMTLGREFSSLVKLERLALGAQNISAGDFKNIAEMKLHTLTLSLENELSYTAGSLKDVHAQRLQIASTNDQIMDHYVVDDALSLFKEVELMDLTGGYNALSEQLTERSEILTSHLYLTNISINWKDLTHYVNVVLLTSITHLSASDVAIYNLPYIDTKVTKTSEMKSFEARRAVVKSFFFSQEAVYNFFINMPVKSLAITETSIIHMTCPKSQSPIVLLDFSYCALSDSIFSRMEGQQTVECENLENVRKLTLVGNNFKKLLVLSKRVQHMKSLQHLDLSLNSLVYDGVGECLWPPNITNMTLSSNGLTDSVFKCLPKGTETLDLQNNQVSVIPPSIFKLDNLSSLNLNANRLRDLPVCNGFPILTALLLKSNSLHAPSVNKLESCPKLKTLDVSYNPFTCTCALSSFIGLGIRSEKTKSHTEIKLLSWPLDYYCTYPEAVRDTTLKDISIPEVSCNVFLLAAAILCPAVVMIIAVVTLCHCLDVPWYIRMIWQWTRAKRRARMRHVRPEDLVGVEFHAFVSYSQHDADWVKNYLLPNLEGYTGGLRICHHEKNFVAGKTIIENIIGCVEKSRRSVFVLSAHFVKSEWCHYELYFASHQRLAWGSDSVVLVLLEPLPQYLIPSKYYQLKSMMGRHTYLEWPQDRAKHRLFWANLRAALQTDLPDAPHLAPWPVVLQEHHHMAERQVVTTVCEGTELIGPNGEKKKAGSNHSQDIQQPLPRFCYD</sequence>
<dbReference type="SMART" id="SM00255">
    <property type="entry name" value="TIR"/>
    <property type="match status" value="1"/>
</dbReference>
<dbReference type="Gene3D" id="3.40.50.10140">
    <property type="entry name" value="Toll/interleukin-1 receptor homology (TIR) domain"/>
    <property type="match status" value="1"/>
</dbReference>
<dbReference type="InterPro" id="IPR000157">
    <property type="entry name" value="TIR_dom"/>
</dbReference>
<dbReference type="PIRSF" id="PIRSF037595">
    <property type="entry name" value="Toll-like_receptor"/>
    <property type="match status" value="1"/>
</dbReference>
<dbReference type="InterPro" id="IPR035897">
    <property type="entry name" value="Toll_tir_struct_dom_sf"/>
</dbReference>
<evidence type="ECO:0000313" key="21">
    <source>
        <dbReference type="EMBL" id="KAA8588959.1"/>
    </source>
</evidence>
<feature type="disulfide bond" evidence="16">
    <location>
        <begin position="422"/>
        <end position="445"/>
    </location>
</feature>
<keyword evidence="3 15" id="KW-0399">Innate immunity</keyword>
<organism evidence="21 22">
    <name type="scientific">Etheostoma spectabile</name>
    <name type="common">orangethroat darter</name>
    <dbReference type="NCBI Taxonomy" id="54343"/>
    <lineage>
        <taxon>Eukaryota</taxon>
        <taxon>Metazoa</taxon>
        <taxon>Chordata</taxon>
        <taxon>Craniata</taxon>
        <taxon>Vertebrata</taxon>
        <taxon>Euteleostomi</taxon>
        <taxon>Actinopterygii</taxon>
        <taxon>Neopterygii</taxon>
        <taxon>Teleostei</taxon>
        <taxon>Neoteleostei</taxon>
        <taxon>Acanthomorphata</taxon>
        <taxon>Eupercaria</taxon>
        <taxon>Perciformes</taxon>
        <taxon>Percoidei</taxon>
        <taxon>Percidae</taxon>
        <taxon>Etheostomatinae</taxon>
        <taxon>Etheostoma</taxon>
    </lineage>
</organism>
<dbReference type="InterPro" id="IPR001611">
    <property type="entry name" value="Leu-rich_rpt"/>
</dbReference>
<evidence type="ECO:0000256" key="5">
    <source>
        <dbReference type="ARBA" id="ARBA00022692"/>
    </source>
</evidence>
<evidence type="ECO:0000259" key="20">
    <source>
        <dbReference type="PROSITE" id="PS50104"/>
    </source>
</evidence>
<keyword evidence="6 19" id="KW-0732">Signal</keyword>
<feature type="chain" id="PRO_5023835243" description="TIR domain-containing protein" evidence="19">
    <location>
        <begin position="23"/>
        <end position="854"/>
    </location>
</feature>
<name>A0A5J5D675_9PERO</name>
<keyword evidence="13" id="KW-0325">Glycoprotein</keyword>
<keyword evidence="11 18" id="KW-0472">Membrane</keyword>
<evidence type="ECO:0000313" key="22">
    <source>
        <dbReference type="Proteomes" id="UP000327493"/>
    </source>
</evidence>
<dbReference type="Pfam" id="PF13855">
    <property type="entry name" value="LRR_8"/>
    <property type="match status" value="2"/>
</dbReference>
<keyword evidence="16" id="KW-1015">Disulfide bond</keyword>
<keyword evidence="8 15" id="KW-0391">Immunity</keyword>
<evidence type="ECO:0000256" key="13">
    <source>
        <dbReference type="ARBA" id="ARBA00023180"/>
    </source>
</evidence>
<evidence type="ECO:0000256" key="17">
    <source>
        <dbReference type="SAM" id="MobiDB-lite"/>
    </source>
</evidence>
<dbReference type="Gene3D" id="3.80.10.10">
    <property type="entry name" value="Ribonuclease Inhibitor"/>
    <property type="match status" value="1"/>
</dbReference>
<proteinExistence type="inferred from homology"/>
<evidence type="ECO:0000256" key="7">
    <source>
        <dbReference type="ARBA" id="ARBA00022737"/>
    </source>
</evidence>
<dbReference type="InterPro" id="IPR017241">
    <property type="entry name" value="Toll-like_receptor"/>
</dbReference>
<dbReference type="AlphaFoldDB" id="A0A5J5D675"/>
<keyword evidence="9 18" id="KW-1133">Transmembrane helix</keyword>
<dbReference type="GO" id="GO:0045087">
    <property type="term" value="P:innate immune response"/>
    <property type="evidence" value="ECO:0007669"/>
    <property type="project" value="UniProtKB-UniRule"/>
</dbReference>
<keyword evidence="4" id="KW-0433">Leucine-rich repeat</keyword>
<evidence type="ECO:0000256" key="9">
    <source>
        <dbReference type="ARBA" id="ARBA00022989"/>
    </source>
</evidence>
<feature type="domain" description="TIR" evidence="20">
    <location>
        <begin position="645"/>
        <end position="788"/>
    </location>
</feature>
<evidence type="ECO:0000256" key="3">
    <source>
        <dbReference type="ARBA" id="ARBA00022588"/>
    </source>
</evidence>
<keyword evidence="5 18" id="KW-0812">Transmembrane</keyword>
<keyword evidence="22" id="KW-1185">Reference proteome</keyword>